<evidence type="ECO:0000313" key="1">
    <source>
        <dbReference type="EMBL" id="OGG61113.1"/>
    </source>
</evidence>
<protein>
    <submittedName>
        <fullName evidence="1">Uncharacterized protein</fullName>
    </submittedName>
</protein>
<organism evidence="1 2">
    <name type="scientific">Candidatus Kaiserbacteria bacterium RIFCSPHIGHO2_02_FULL_49_34</name>
    <dbReference type="NCBI Taxonomy" id="1798491"/>
    <lineage>
        <taxon>Bacteria</taxon>
        <taxon>Candidatus Kaiseribacteriota</taxon>
    </lineage>
</organism>
<proteinExistence type="predicted"/>
<dbReference type="EMBL" id="MFLE01000025">
    <property type="protein sequence ID" value="OGG61113.1"/>
    <property type="molecule type" value="Genomic_DNA"/>
</dbReference>
<accession>A0A1F6DI73</accession>
<reference evidence="1 2" key="1">
    <citation type="journal article" date="2016" name="Nat. Commun.">
        <title>Thousands of microbial genomes shed light on interconnected biogeochemical processes in an aquifer system.</title>
        <authorList>
            <person name="Anantharaman K."/>
            <person name="Brown C.T."/>
            <person name="Hug L.A."/>
            <person name="Sharon I."/>
            <person name="Castelle C.J."/>
            <person name="Probst A.J."/>
            <person name="Thomas B.C."/>
            <person name="Singh A."/>
            <person name="Wilkins M.J."/>
            <person name="Karaoz U."/>
            <person name="Brodie E.L."/>
            <person name="Williams K.H."/>
            <person name="Hubbard S.S."/>
            <person name="Banfield J.F."/>
        </authorList>
    </citation>
    <scope>NUCLEOTIDE SEQUENCE [LARGE SCALE GENOMIC DNA]</scope>
</reference>
<sequence>MNANVSLVDYAEHVSIKAGEFLLAKGFDLATSSGIAGAPLKVTDSLGILQKIPGAVPKEYFFGLITVQPRRKFLGTIWFKDSLRNATEGDWIFELHGRENLAQVQELAGGMASTFNVKIRLHLTCEHSRTEAVRSILGD</sequence>
<dbReference type="AlphaFoldDB" id="A0A1F6DI73"/>
<name>A0A1F6DI73_9BACT</name>
<comment type="caution">
    <text evidence="1">The sequence shown here is derived from an EMBL/GenBank/DDBJ whole genome shotgun (WGS) entry which is preliminary data.</text>
</comment>
<dbReference type="Proteomes" id="UP000176511">
    <property type="component" value="Unassembled WGS sequence"/>
</dbReference>
<evidence type="ECO:0000313" key="2">
    <source>
        <dbReference type="Proteomes" id="UP000176511"/>
    </source>
</evidence>
<gene>
    <name evidence="1" type="ORF">A3C87_03105</name>
</gene>